<feature type="domain" description="DUF7036" evidence="3">
    <location>
        <begin position="202"/>
        <end position="293"/>
    </location>
</feature>
<feature type="transmembrane region" description="Helical" evidence="2">
    <location>
        <begin position="45"/>
        <end position="65"/>
    </location>
</feature>
<protein>
    <submittedName>
        <fullName evidence="4">Hydroxyproline-rich glycoprotein family protein</fullName>
    </submittedName>
</protein>
<dbReference type="InterPro" id="IPR055464">
    <property type="entry name" value="DUF7036"/>
</dbReference>
<gene>
    <name evidence="4" type="ORF">Adt_33780</name>
</gene>
<proteinExistence type="predicted"/>
<dbReference type="PANTHER" id="PTHR33826">
    <property type="entry name" value="F20B24.21"/>
    <property type="match status" value="1"/>
</dbReference>
<dbReference type="AlphaFoldDB" id="A0ABD1QX73"/>
<feature type="compositionally biased region" description="Polar residues" evidence="1">
    <location>
        <begin position="10"/>
        <end position="25"/>
    </location>
</feature>
<sequence length="560" mass="60179">MGKAEDEQPLPSTTLDAQSATPNSGNSNGCCLGCSRLRKVVTLRCIFVLVLSVAVLLSAVFWLPFSHFGGQKDLDLDYAGHDIVASFKIKKPASFLEDYVIQLENDIFEEISFPTTKVEIISFTPAGSNTTKVVFAVESDVTTQSLIRASFVSLVTHQNYLHLTPFLFGDPSSFEVLKFKGGITASPDQKAFLMQKVQILFNFTLNFSIDQLLYNFNELTSQLKSGLHLAPYENLYISLTNLKGSTAAPPTTVQSQVLFAVGINPTNSRLKQLARTITDPHSKNLGLNNTVFGRVKQVRLSSISLGNDTSPSPSPSPSPAPLPPSHQHRHHHRHHHHHDASLAPGIPPAPSMGKSGSVSGKGSPVPAPVTAPAPAPAPAPAKSQVANPPGCHFGYKNRFPRKPNEHSHITPTAPPVYAPRIAPSQPPQQSDTPRADVPPVPAASPSSNVAYDHIHPPSKSDSYTGPPDVMPLVSPTLPPSSAAENVKHFCCGNTVKLVPVMSSHRIKQRNGRNFVNGSNAKKGVLLLMVIVLNCGGGEDGDGCEIRFEVVERGVGAYPHR</sequence>
<dbReference type="Pfam" id="PF23041">
    <property type="entry name" value="DUF7036"/>
    <property type="match status" value="2"/>
</dbReference>
<organism evidence="4 5">
    <name type="scientific">Abeliophyllum distichum</name>
    <dbReference type="NCBI Taxonomy" id="126358"/>
    <lineage>
        <taxon>Eukaryota</taxon>
        <taxon>Viridiplantae</taxon>
        <taxon>Streptophyta</taxon>
        <taxon>Embryophyta</taxon>
        <taxon>Tracheophyta</taxon>
        <taxon>Spermatophyta</taxon>
        <taxon>Magnoliopsida</taxon>
        <taxon>eudicotyledons</taxon>
        <taxon>Gunneridae</taxon>
        <taxon>Pentapetalae</taxon>
        <taxon>asterids</taxon>
        <taxon>lamiids</taxon>
        <taxon>Lamiales</taxon>
        <taxon>Oleaceae</taxon>
        <taxon>Forsythieae</taxon>
        <taxon>Abeliophyllum</taxon>
    </lineage>
</organism>
<reference evidence="5" key="1">
    <citation type="submission" date="2024-07" db="EMBL/GenBank/DDBJ databases">
        <title>Two chromosome-level genome assemblies of Korean endemic species Abeliophyllum distichum and Forsythia ovata (Oleaceae).</title>
        <authorList>
            <person name="Jang H."/>
        </authorList>
    </citation>
    <scope>NUCLEOTIDE SEQUENCE [LARGE SCALE GENOMIC DNA]</scope>
</reference>
<feature type="domain" description="DUF7036" evidence="3">
    <location>
        <begin position="86"/>
        <end position="169"/>
    </location>
</feature>
<comment type="caution">
    <text evidence="4">The sequence shown here is derived from an EMBL/GenBank/DDBJ whole genome shotgun (WGS) entry which is preliminary data.</text>
</comment>
<evidence type="ECO:0000313" key="4">
    <source>
        <dbReference type="EMBL" id="KAL2480814.1"/>
    </source>
</evidence>
<evidence type="ECO:0000256" key="2">
    <source>
        <dbReference type="SAM" id="Phobius"/>
    </source>
</evidence>
<accession>A0ABD1QX73</accession>
<dbReference type="Proteomes" id="UP001604336">
    <property type="component" value="Unassembled WGS sequence"/>
</dbReference>
<feature type="region of interest" description="Disordered" evidence="1">
    <location>
        <begin position="1"/>
        <end position="25"/>
    </location>
</feature>
<feature type="compositionally biased region" description="Basic residues" evidence="1">
    <location>
        <begin position="326"/>
        <end position="338"/>
    </location>
</feature>
<evidence type="ECO:0000259" key="3">
    <source>
        <dbReference type="Pfam" id="PF23041"/>
    </source>
</evidence>
<name>A0ABD1QX73_9LAMI</name>
<feature type="compositionally biased region" description="Low complexity" evidence="1">
    <location>
        <begin position="353"/>
        <end position="364"/>
    </location>
</feature>
<evidence type="ECO:0000313" key="5">
    <source>
        <dbReference type="Proteomes" id="UP001604336"/>
    </source>
</evidence>
<keyword evidence="2" id="KW-0812">Transmembrane</keyword>
<keyword evidence="2" id="KW-0472">Membrane</keyword>
<feature type="compositionally biased region" description="Pro residues" evidence="1">
    <location>
        <begin position="312"/>
        <end position="324"/>
    </location>
</feature>
<keyword evidence="2" id="KW-1133">Transmembrane helix</keyword>
<feature type="region of interest" description="Disordered" evidence="1">
    <location>
        <begin position="304"/>
        <end position="468"/>
    </location>
</feature>
<dbReference type="EMBL" id="JBFOLK010000010">
    <property type="protein sequence ID" value="KAL2480814.1"/>
    <property type="molecule type" value="Genomic_DNA"/>
</dbReference>
<dbReference type="PANTHER" id="PTHR33826:SF2">
    <property type="entry name" value="HYDROXYPROLINE-RICH GLYCOPROTEIN FAMILY PROTEIN"/>
    <property type="match status" value="1"/>
</dbReference>
<keyword evidence="5" id="KW-1185">Reference proteome</keyword>
<evidence type="ECO:0000256" key="1">
    <source>
        <dbReference type="SAM" id="MobiDB-lite"/>
    </source>
</evidence>
<feature type="compositionally biased region" description="Pro residues" evidence="1">
    <location>
        <begin position="365"/>
        <end position="379"/>
    </location>
</feature>